<dbReference type="Gene3D" id="3.40.50.2300">
    <property type="match status" value="2"/>
</dbReference>
<dbReference type="SUPFAM" id="SSF46785">
    <property type="entry name" value="Winged helix' DNA-binding domain"/>
    <property type="match status" value="1"/>
</dbReference>
<dbReference type="Proteomes" id="UP000435649">
    <property type="component" value="Unassembled WGS sequence"/>
</dbReference>
<dbReference type="RefSeq" id="WP_106052328.1">
    <property type="nucleotide sequence ID" value="NZ_DBFCGB010000171.1"/>
</dbReference>
<feature type="domain" description="HTH gntR-type" evidence="4">
    <location>
        <begin position="2"/>
        <end position="72"/>
    </location>
</feature>
<dbReference type="SMART" id="SM00345">
    <property type="entry name" value="HTH_GNTR"/>
    <property type="match status" value="1"/>
</dbReference>
<dbReference type="GO" id="GO:0000976">
    <property type="term" value="F:transcription cis-regulatory region binding"/>
    <property type="evidence" value="ECO:0007669"/>
    <property type="project" value="TreeGrafter"/>
</dbReference>
<name>A0A844G1A8_9BACT</name>
<protein>
    <submittedName>
        <fullName evidence="5">GntR family transcriptional regulator</fullName>
    </submittedName>
</protein>
<dbReference type="InterPro" id="IPR028082">
    <property type="entry name" value="Peripla_BP_I"/>
</dbReference>
<evidence type="ECO:0000313" key="6">
    <source>
        <dbReference type="Proteomes" id="UP000435649"/>
    </source>
</evidence>
<keyword evidence="6" id="KW-1185">Reference proteome</keyword>
<dbReference type="Gene3D" id="1.10.10.10">
    <property type="entry name" value="Winged helix-like DNA-binding domain superfamily/Winged helix DNA-binding domain"/>
    <property type="match status" value="1"/>
</dbReference>
<gene>
    <name evidence="5" type="ORF">FYJ85_06760</name>
</gene>
<proteinExistence type="predicted"/>
<dbReference type="PANTHER" id="PTHR30146:SF109">
    <property type="entry name" value="HTH-TYPE TRANSCRIPTIONAL REGULATOR GALS"/>
    <property type="match status" value="1"/>
</dbReference>
<comment type="caution">
    <text evidence="5">The sequence shown here is derived from an EMBL/GenBank/DDBJ whole genome shotgun (WGS) entry which is preliminary data.</text>
</comment>
<evidence type="ECO:0000256" key="2">
    <source>
        <dbReference type="ARBA" id="ARBA00023125"/>
    </source>
</evidence>
<sequence length="368" mass="40842">MEQTTFSKYDRIRSFLLEEALKPESRLKMPTVQELMRKFGASQSPVTRAIRDLEREGVVRCRRGSGMVSCSAAAREESFPEELAGSGKAVLYLRTDYFAESLWNMEHTILSYARQLKIPIINHRIERESNLIAIIESVGKARELAGIVMNSDPGAKSEELIGYLNRLPCPVVMINSSNLYENAAENVTILSLDSEEAGRLCIRALARAGHTKVGYIRNEPECDLTRLRFTGVTAEAEELGVAVTHFPATIKSWESSAAAAEKITRSRLDDIRSLGLTALIYYSGSGALAGRRVLQLAGCRIPEDISIISEDDGSIMEQVYPAGTIVAGEYLQQCRDALDIILGKLPSPGTRLYPYRLIERETIQTIHQ</sequence>
<dbReference type="GO" id="GO:0003700">
    <property type="term" value="F:DNA-binding transcription factor activity"/>
    <property type="evidence" value="ECO:0007669"/>
    <property type="project" value="InterPro"/>
</dbReference>
<organism evidence="5 6">
    <name type="scientific">Victivallis lenta</name>
    <dbReference type="NCBI Taxonomy" id="2606640"/>
    <lineage>
        <taxon>Bacteria</taxon>
        <taxon>Pseudomonadati</taxon>
        <taxon>Lentisphaerota</taxon>
        <taxon>Lentisphaeria</taxon>
        <taxon>Victivallales</taxon>
        <taxon>Victivallaceae</taxon>
        <taxon>Victivallis</taxon>
    </lineage>
</organism>
<evidence type="ECO:0000313" key="5">
    <source>
        <dbReference type="EMBL" id="MST96744.1"/>
    </source>
</evidence>
<dbReference type="PROSITE" id="PS50949">
    <property type="entry name" value="HTH_GNTR"/>
    <property type="match status" value="1"/>
</dbReference>
<reference evidence="5 6" key="1">
    <citation type="submission" date="2019-08" db="EMBL/GenBank/DDBJ databases">
        <title>In-depth cultivation of the pig gut microbiome towards novel bacterial diversity and tailored functional studies.</title>
        <authorList>
            <person name="Wylensek D."/>
            <person name="Hitch T.C.A."/>
            <person name="Clavel T."/>
        </authorList>
    </citation>
    <scope>NUCLEOTIDE SEQUENCE [LARGE SCALE GENOMIC DNA]</scope>
    <source>
        <strain evidence="5 6">BBE-744-WT-12</strain>
    </source>
</reference>
<keyword evidence="1" id="KW-0805">Transcription regulation</keyword>
<dbReference type="InterPro" id="IPR036390">
    <property type="entry name" value="WH_DNA-bd_sf"/>
</dbReference>
<dbReference type="InterPro" id="IPR046335">
    <property type="entry name" value="LacI/GalR-like_sensor"/>
</dbReference>
<dbReference type="SUPFAM" id="SSF53822">
    <property type="entry name" value="Periplasmic binding protein-like I"/>
    <property type="match status" value="1"/>
</dbReference>
<dbReference type="Pfam" id="PF13377">
    <property type="entry name" value="Peripla_BP_3"/>
    <property type="match status" value="1"/>
</dbReference>
<keyword evidence="2" id="KW-0238">DNA-binding</keyword>
<dbReference type="PANTHER" id="PTHR30146">
    <property type="entry name" value="LACI-RELATED TRANSCRIPTIONAL REPRESSOR"/>
    <property type="match status" value="1"/>
</dbReference>
<keyword evidence="3" id="KW-0804">Transcription</keyword>
<accession>A0A844G1A8</accession>
<dbReference type="AlphaFoldDB" id="A0A844G1A8"/>
<dbReference type="EMBL" id="VUNS01000005">
    <property type="protein sequence ID" value="MST96744.1"/>
    <property type="molecule type" value="Genomic_DNA"/>
</dbReference>
<dbReference type="InterPro" id="IPR036388">
    <property type="entry name" value="WH-like_DNA-bd_sf"/>
</dbReference>
<evidence type="ECO:0000256" key="3">
    <source>
        <dbReference type="ARBA" id="ARBA00023163"/>
    </source>
</evidence>
<dbReference type="CDD" id="cd07377">
    <property type="entry name" value="WHTH_GntR"/>
    <property type="match status" value="1"/>
</dbReference>
<dbReference type="InterPro" id="IPR000524">
    <property type="entry name" value="Tscrpt_reg_HTH_GntR"/>
</dbReference>
<evidence type="ECO:0000256" key="1">
    <source>
        <dbReference type="ARBA" id="ARBA00023015"/>
    </source>
</evidence>
<evidence type="ECO:0000259" key="4">
    <source>
        <dbReference type="PROSITE" id="PS50949"/>
    </source>
</evidence>
<dbReference type="Pfam" id="PF00392">
    <property type="entry name" value="GntR"/>
    <property type="match status" value="1"/>
</dbReference>